<dbReference type="Proteomes" id="UP000019426">
    <property type="component" value="Chromosome M2/40_rep1"/>
</dbReference>
<accession>W6RXB8</accession>
<keyword evidence="2" id="KW-1185">Reference proteome</keyword>
<dbReference type="AlphaFoldDB" id="W6RXB8"/>
<protein>
    <submittedName>
        <fullName evidence="1">Uncharacterized protein</fullName>
    </submittedName>
</protein>
<organism evidence="1 2">
    <name type="scientific">Clostridium bornimense</name>
    <dbReference type="NCBI Taxonomy" id="1216932"/>
    <lineage>
        <taxon>Bacteria</taxon>
        <taxon>Bacillati</taxon>
        <taxon>Bacillota</taxon>
        <taxon>Clostridia</taxon>
        <taxon>Eubacteriales</taxon>
        <taxon>Clostridiaceae</taxon>
        <taxon>Clostridium</taxon>
    </lineage>
</organism>
<dbReference type="PATRIC" id="fig|1216932.3.peg.2154"/>
<dbReference type="STRING" id="1216932.CM240_2154"/>
<evidence type="ECO:0000313" key="2">
    <source>
        <dbReference type="Proteomes" id="UP000019426"/>
    </source>
</evidence>
<reference evidence="1 2" key="1">
    <citation type="submission" date="2013-11" db="EMBL/GenBank/DDBJ databases">
        <title>Complete genome sequence of Clostridum sp. M2/40.</title>
        <authorList>
            <person name="Wibberg D."/>
            <person name="Puehler A."/>
            <person name="Schlueter A."/>
        </authorList>
    </citation>
    <scope>NUCLEOTIDE SEQUENCE [LARGE SCALE GENOMIC DNA]</scope>
    <source>
        <strain evidence="2">M2/40</strain>
    </source>
</reference>
<dbReference type="HOGENOM" id="CLU_2823432_0_0_9"/>
<sequence>MGLGCTNQCFSSNIVCLNGQKYYINPSYPVYVAANNNCGGNCGCCGQNNGNFDLFALLLLGFPFFF</sequence>
<dbReference type="RefSeq" id="WP_044039030.1">
    <property type="nucleotide sequence ID" value="NZ_HG917868.1"/>
</dbReference>
<dbReference type="EMBL" id="HG917868">
    <property type="protein sequence ID" value="CDM69311.1"/>
    <property type="molecule type" value="Genomic_DNA"/>
</dbReference>
<name>W6RXB8_9CLOT</name>
<gene>
    <name evidence="1" type="ORF">CM240_2154</name>
</gene>
<dbReference type="KEGG" id="clt:CM240_2154"/>
<evidence type="ECO:0000313" key="1">
    <source>
        <dbReference type="EMBL" id="CDM69311.1"/>
    </source>
</evidence>
<proteinExistence type="predicted"/>